<sequence>MRIISKKILQEYWQKEPNAEQPLKSWYSITEKAQWKTHNELKQQFGKTSIINKKRVVFDIHGNTYRLIVDIEYKIKMVFVVWVGTHSEYDKINVENVVYKKPDKN</sequence>
<name>A0A7W5ZHF0_9BACT</name>
<evidence type="ECO:0000313" key="2">
    <source>
        <dbReference type="Proteomes" id="UP000541352"/>
    </source>
</evidence>
<dbReference type="InterPro" id="IPR018669">
    <property type="entry name" value="Toxin_HigB"/>
</dbReference>
<dbReference type="EC" id="3.1.-.-" evidence="1"/>
<dbReference type="Proteomes" id="UP000541352">
    <property type="component" value="Unassembled WGS sequence"/>
</dbReference>
<dbReference type="EMBL" id="JACIBY010000002">
    <property type="protein sequence ID" value="MBB3837348.1"/>
    <property type="molecule type" value="Genomic_DNA"/>
</dbReference>
<dbReference type="RefSeq" id="WP_183972075.1">
    <property type="nucleotide sequence ID" value="NZ_JACIBY010000002.1"/>
</dbReference>
<comment type="caution">
    <text evidence="1">The sequence shown here is derived from an EMBL/GenBank/DDBJ whole genome shotgun (WGS) entry which is preliminary data.</text>
</comment>
<proteinExistence type="predicted"/>
<protein>
    <submittedName>
        <fullName evidence="1">mRNA interferase HigB</fullName>
        <ecNumber evidence="1">3.1.-.-</ecNumber>
    </submittedName>
</protein>
<dbReference type="Pfam" id="PF09907">
    <property type="entry name" value="HigB_toxin"/>
    <property type="match status" value="1"/>
</dbReference>
<dbReference type="GO" id="GO:0003723">
    <property type="term" value="F:RNA binding"/>
    <property type="evidence" value="ECO:0007669"/>
    <property type="project" value="InterPro"/>
</dbReference>
<dbReference type="GO" id="GO:0004519">
    <property type="term" value="F:endonuclease activity"/>
    <property type="evidence" value="ECO:0007669"/>
    <property type="project" value="InterPro"/>
</dbReference>
<organism evidence="1 2">
    <name type="scientific">Runella defluvii</name>
    <dbReference type="NCBI Taxonomy" id="370973"/>
    <lineage>
        <taxon>Bacteria</taxon>
        <taxon>Pseudomonadati</taxon>
        <taxon>Bacteroidota</taxon>
        <taxon>Cytophagia</taxon>
        <taxon>Cytophagales</taxon>
        <taxon>Spirosomataceae</taxon>
        <taxon>Runella</taxon>
    </lineage>
</organism>
<accession>A0A7W5ZHF0</accession>
<keyword evidence="1" id="KW-0378">Hydrolase</keyword>
<reference evidence="1 2" key="1">
    <citation type="submission" date="2020-08" db="EMBL/GenBank/DDBJ databases">
        <title>Genomic Encyclopedia of Type Strains, Phase IV (KMG-IV): sequencing the most valuable type-strain genomes for metagenomic binning, comparative biology and taxonomic classification.</title>
        <authorList>
            <person name="Goeker M."/>
        </authorList>
    </citation>
    <scope>NUCLEOTIDE SEQUENCE [LARGE SCALE GENOMIC DNA]</scope>
    <source>
        <strain evidence="1 2">DSM 17976</strain>
    </source>
</reference>
<dbReference type="GO" id="GO:0016787">
    <property type="term" value="F:hydrolase activity"/>
    <property type="evidence" value="ECO:0007669"/>
    <property type="project" value="UniProtKB-KW"/>
</dbReference>
<dbReference type="AlphaFoldDB" id="A0A7W5ZHF0"/>
<evidence type="ECO:0000313" key="1">
    <source>
        <dbReference type="EMBL" id="MBB3837348.1"/>
    </source>
</evidence>
<dbReference type="GO" id="GO:0110001">
    <property type="term" value="C:toxin-antitoxin complex"/>
    <property type="evidence" value="ECO:0007669"/>
    <property type="project" value="InterPro"/>
</dbReference>
<keyword evidence="2" id="KW-1185">Reference proteome</keyword>
<gene>
    <name evidence="1" type="ORF">FHS57_001342</name>
</gene>